<dbReference type="RefSeq" id="WP_175491890.1">
    <property type="nucleotide sequence ID" value="NZ_CP076607.1"/>
</dbReference>
<dbReference type="EMBL" id="CP076607">
    <property type="protein sequence ID" value="QWU16989.1"/>
    <property type="molecule type" value="Genomic_DNA"/>
</dbReference>
<dbReference type="Proteomes" id="UP000683429">
    <property type="component" value="Chromosome"/>
</dbReference>
<reference evidence="1 2" key="1">
    <citation type="submission" date="2021-06" db="EMBL/GenBank/DDBJ databases">
        <title>Whole genome sequence of Paenibacillus sophorae DSM23020 for comparative genomics.</title>
        <authorList>
            <person name="Kim M.-J."/>
            <person name="Lee G."/>
            <person name="Shin J.-H."/>
        </authorList>
    </citation>
    <scope>NUCLEOTIDE SEQUENCE [LARGE SCALE GENOMIC DNA]</scope>
    <source>
        <strain evidence="1 2">DSM 23020</strain>
    </source>
</reference>
<name>A0ABX8HFD3_9BACL</name>
<organism evidence="1 2">
    <name type="scientific">Paenibacillus sophorae</name>
    <dbReference type="NCBI Taxonomy" id="1333845"/>
    <lineage>
        <taxon>Bacteria</taxon>
        <taxon>Bacillati</taxon>
        <taxon>Bacillota</taxon>
        <taxon>Bacilli</taxon>
        <taxon>Bacillales</taxon>
        <taxon>Paenibacillaceae</taxon>
        <taxon>Paenibacillus</taxon>
    </lineage>
</organism>
<protein>
    <submittedName>
        <fullName evidence="1">Uncharacterized protein</fullName>
    </submittedName>
</protein>
<evidence type="ECO:0000313" key="1">
    <source>
        <dbReference type="EMBL" id="QWU16989.1"/>
    </source>
</evidence>
<evidence type="ECO:0000313" key="2">
    <source>
        <dbReference type="Proteomes" id="UP000683429"/>
    </source>
</evidence>
<proteinExistence type="predicted"/>
<gene>
    <name evidence="1" type="ORF">KP014_07275</name>
</gene>
<sequence>MNRKNTAFYVVEIDARISEALIVWTDGNTEEWAYLSDLKRWIDVE</sequence>
<keyword evidence="2" id="KW-1185">Reference proteome</keyword>
<accession>A0ABX8HFD3</accession>